<keyword evidence="2" id="KW-0238">DNA-binding</keyword>
<dbReference type="Proteomes" id="UP000187412">
    <property type="component" value="Unassembled WGS sequence"/>
</dbReference>
<dbReference type="PROSITE" id="PS50983">
    <property type="entry name" value="FE_B12_PBP"/>
    <property type="match status" value="1"/>
</dbReference>
<feature type="domain" description="HTH araC/xylS-type" evidence="4">
    <location>
        <begin position="180"/>
        <end position="278"/>
    </location>
</feature>
<dbReference type="PANTHER" id="PTHR43280:SF28">
    <property type="entry name" value="HTH-TYPE TRANSCRIPTIONAL ACTIVATOR RHAS"/>
    <property type="match status" value="1"/>
</dbReference>
<keyword evidence="7" id="KW-1185">Reference proteome</keyword>
<dbReference type="Pfam" id="PF01497">
    <property type="entry name" value="Peripla_BP_2"/>
    <property type="match status" value="1"/>
</dbReference>
<name>A0ABX3H6Y9_PAEBO</name>
<proteinExistence type="predicted"/>
<dbReference type="InterPro" id="IPR002491">
    <property type="entry name" value="ABC_transptr_periplasmic_BD"/>
</dbReference>
<evidence type="ECO:0000256" key="3">
    <source>
        <dbReference type="ARBA" id="ARBA00023163"/>
    </source>
</evidence>
<comment type="caution">
    <text evidence="6">The sequence shown here is derived from an EMBL/GenBank/DDBJ whole genome shotgun (WGS) entry which is preliminary data.</text>
</comment>
<feature type="domain" description="Fe/B12 periplasmic-binding" evidence="5">
    <location>
        <begin position="282"/>
        <end position="545"/>
    </location>
</feature>
<dbReference type="Gene3D" id="3.40.50.1980">
    <property type="entry name" value="Nitrogenase molybdenum iron protein domain"/>
    <property type="match status" value="2"/>
</dbReference>
<evidence type="ECO:0000313" key="6">
    <source>
        <dbReference type="EMBL" id="OMD45753.1"/>
    </source>
</evidence>
<dbReference type="SUPFAM" id="SSF46689">
    <property type="entry name" value="Homeodomain-like"/>
    <property type="match status" value="2"/>
</dbReference>
<sequence>MTSPAEKDAETLPDWDQLSFRLLSVQALRGDGEVRLPQQLNFCYALILVAGGAVRIHVDHRLVELSAGSVCLCLPEQTIGTAKPAASLDMHIFYFEVYHYGKPENVHDHAIHDALLFPPDIILPHFPAKQISSVCSEVFRISGAGQQNISFRAQIDFQELLYVIRMSCRQKPRDTGRALEQAKQYIEDHFTEPLTTQELAQAAELSPKYFVDLFKRKYGKSAVEYAAELRLQQAKRLMAESGLKLRDIAHRVGYADEFYFSRKFKKMIGVPPAVYMKSRHRKLVAYTPAVLGQLLPLNLTPYAAALHPKWTEYYYLNYRGDIPVHISAYRNNQEWQANIDLLSQHPADLIIARDELKEQEKTALEKIAPVYYSHGGSCDWRGQFQELAQVLGESWQGEQWLSAYDREVRSAKELLHKAMGDESVAVIRMLGSKLYLYCNYGMLDMLYRELELKPAFKSGEDIYNVPLTLEELADLPADHLFMLIRRENDTLGEWQKLQNHPLWLKLSAVQRHRVHHMSSDPWREHSAYAQLRMLRQTLQLLAANRP</sequence>
<gene>
    <name evidence="6" type="ORF">BSK56_18545</name>
</gene>
<dbReference type="EMBL" id="MPTB01000024">
    <property type="protein sequence ID" value="OMD45753.1"/>
    <property type="molecule type" value="Genomic_DNA"/>
</dbReference>
<dbReference type="SMART" id="SM00342">
    <property type="entry name" value="HTH_ARAC"/>
    <property type="match status" value="1"/>
</dbReference>
<dbReference type="PROSITE" id="PS00041">
    <property type="entry name" value="HTH_ARAC_FAMILY_1"/>
    <property type="match status" value="1"/>
</dbReference>
<organism evidence="6 7">
    <name type="scientific">Paenibacillus borealis</name>
    <dbReference type="NCBI Taxonomy" id="160799"/>
    <lineage>
        <taxon>Bacteria</taxon>
        <taxon>Bacillati</taxon>
        <taxon>Bacillota</taxon>
        <taxon>Bacilli</taxon>
        <taxon>Bacillales</taxon>
        <taxon>Paenibacillaceae</taxon>
        <taxon>Paenibacillus</taxon>
    </lineage>
</organism>
<dbReference type="Gene3D" id="1.10.10.60">
    <property type="entry name" value="Homeodomain-like"/>
    <property type="match status" value="2"/>
</dbReference>
<reference evidence="6 7" key="1">
    <citation type="submission" date="2016-10" db="EMBL/GenBank/DDBJ databases">
        <title>Paenibacillus species isolates.</title>
        <authorList>
            <person name="Beno S.M."/>
        </authorList>
    </citation>
    <scope>NUCLEOTIDE SEQUENCE [LARGE SCALE GENOMIC DNA]</scope>
    <source>
        <strain evidence="6 7">FSL H7-0744</strain>
    </source>
</reference>
<dbReference type="SUPFAM" id="SSF53807">
    <property type="entry name" value="Helical backbone' metal receptor"/>
    <property type="match status" value="1"/>
</dbReference>
<evidence type="ECO:0000313" key="7">
    <source>
        <dbReference type="Proteomes" id="UP000187412"/>
    </source>
</evidence>
<evidence type="ECO:0000259" key="4">
    <source>
        <dbReference type="PROSITE" id="PS01124"/>
    </source>
</evidence>
<keyword evidence="3" id="KW-0804">Transcription</keyword>
<protein>
    <submittedName>
        <fullName evidence="6">AraC family transcriptional regulator</fullName>
    </submittedName>
</protein>
<evidence type="ECO:0000259" key="5">
    <source>
        <dbReference type="PROSITE" id="PS50983"/>
    </source>
</evidence>
<dbReference type="InterPro" id="IPR018060">
    <property type="entry name" value="HTH_AraC"/>
</dbReference>
<dbReference type="PROSITE" id="PS01124">
    <property type="entry name" value="HTH_ARAC_FAMILY_2"/>
    <property type="match status" value="1"/>
</dbReference>
<dbReference type="InterPro" id="IPR009057">
    <property type="entry name" value="Homeodomain-like_sf"/>
</dbReference>
<evidence type="ECO:0000256" key="2">
    <source>
        <dbReference type="ARBA" id="ARBA00023125"/>
    </source>
</evidence>
<dbReference type="Pfam" id="PF12833">
    <property type="entry name" value="HTH_18"/>
    <property type="match status" value="1"/>
</dbReference>
<accession>A0ABX3H6Y9</accession>
<keyword evidence="1" id="KW-0805">Transcription regulation</keyword>
<dbReference type="InterPro" id="IPR018062">
    <property type="entry name" value="HTH_AraC-typ_CS"/>
</dbReference>
<evidence type="ECO:0000256" key="1">
    <source>
        <dbReference type="ARBA" id="ARBA00023015"/>
    </source>
</evidence>
<dbReference type="PANTHER" id="PTHR43280">
    <property type="entry name" value="ARAC-FAMILY TRANSCRIPTIONAL REGULATOR"/>
    <property type="match status" value="1"/>
</dbReference>